<dbReference type="EMBL" id="PPHD01003111">
    <property type="protein sequence ID" value="POI33672.1"/>
    <property type="molecule type" value="Genomic_DNA"/>
</dbReference>
<dbReference type="Pfam" id="PF02019">
    <property type="entry name" value="WIF"/>
    <property type="match status" value="1"/>
</dbReference>
<dbReference type="PANTHER" id="PTHR14949:SF32">
    <property type="entry name" value="WNT INHIBITORY FACTOR 1"/>
    <property type="match status" value="1"/>
</dbReference>
<keyword evidence="5" id="KW-1015">Disulfide bond</keyword>
<dbReference type="GO" id="GO:0005102">
    <property type="term" value="F:signaling receptor binding"/>
    <property type="evidence" value="ECO:0007669"/>
    <property type="project" value="TreeGrafter"/>
</dbReference>
<dbReference type="InterPro" id="IPR050969">
    <property type="entry name" value="Dev_Signal_Modulators"/>
</dbReference>
<dbReference type="OrthoDB" id="10266706at2759"/>
<evidence type="ECO:0000313" key="8">
    <source>
        <dbReference type="EMBL" id="POI33672.1"/>
    </source>
</evidence>
<evidence type="ECO:0000256" key="1">
    <source>
        <dbReference type="ARBA" id="ARBA00004613"/>
    </source>
</evidence>
<comment type="caution">
    <text evidence="8">The sequence shown here is derived from an EMBL/GenBank/DDBJ whole genome shotgun (WGS) entry which is preliminary data.</text>
</comment>
<evidence type="ECO:0000313" key="9">
    <source>
        <dbReference type="Proteomes" id="UP000237246"/>
    </source>
</evidence>
<keyword evidence="6" id="KW-0325">Glycoprotein</keyword>
<dbReference type="PRINTS" id="PR01901">
    <property type="entry name" value="WIFPROTEIN"/>
</dbReference>
<dbReference type="InterPro" id="IPR038677">
    <property type="entry name" value="WIF_sf"/>
</dbReference>
<sequence length="167" mass="19087">MCGFFSSSYTSMLFTVWLHAIPEAEYFYEFLSLRSLDKGIMADPTVNIPLLGMVPHKPSVVQVGFPCLGKQDGVAAFEVNVIIMNSEGNIILQTPQNAIFFKTCQQGIVQFRNSMNQWYIYTACEQLSLYFMKRSVQEDAEMEDFAMRDTYVNVQMDSMGHTVRKVM</sequence>
<name>A0A2P4TBD1_BAMTH</name>
<keyword evidence="9" id="KW-1185">Reference proteome</keyword>
<dbReference type="SMART" id="SM00469">
    <property type="entry name" value="WIF"/>
    <property type="match status" value="1"/>
</dbReference>
<accession>A0A2P4TBD1</accession>
<dbReference type="InterPro" id="IPR003306">
    <property type="entry name" value="WIF"/>
</dbReference>
<keyword evidence="3" id="KW-0964">Secreted</keyword>
<keyword evidence="2" id="KW-0217">Developmental protein</keyword>
<dbReference type="PANTHER" id="PTHR14949">
    <property type="entry name" value="EGF-LIKE-DOMAIN, MULTIPLE 7, 8"/>
    <property type="match status" value="1"/>
</dbReference>
<dbReference type="Gene3D" id="2.60.40.2170">
    <property type="entry name" value="Wnt, WIF domain"/>
    <property type="match status" value="1"/>
</dbReference>
<evidence type="ECO:0000256" key="5">
    <source>
        <dbReference type="ARBA" id="ARBA00023157"/>
    </source>
</evidence>
<dbReference type="Proteomes" id="UP000237246">
    <property type="component" value="Unassembled WGS sequence"/>
</dbReference>
<evidence type="ECO:0000256" key="6">
    <source>
        <dbReference type="ARBA" id="ARBA00023180"/>
    </source>
</evidence>
<keyword evidence="4" id="KW-0732">Signal</keyword>
<proteinExistence type="predicted"/>
<dbReference type="GO" id="GO:0005576">
    <property type="term" value="C:extracellular region"/>
    <property type="evidence" value="ECO:0007669"/>
    <property type="project" value="UniProtKB-SubCell"/>
</dbReference>
<feature type="domain" description="WIF" evidence="7">
    <location>
        <begin position="1"/>
        <end position="104"/>
    </location>
</feature>
<protein>
    <recommendedName>
        <fullName evidence="7">WIF domain-containing protein</fullName>
    </recommendedName>
</protein>
<gene>
    <name evidence="8" type="ORF">CIB84_002576</name>
</gene>
<reference evidence="8 9" key="1">
    <citation type="submission" date="2018-01" db="EMBL/GenBank/DDBJ databases">
        <title>Comparison of the Chinese Bamboo Partridge and Red Junglefowl genome sequences highlights the importance of demography in genome evolution.</title>
        <authorList>
            <person name="Tiley G.P."/>
            <person name="Kimball R.T."/>
            <person name="Braun E.L."/>
            <person name="Burleigh J.G."/>
        </authorList>
    </citation>
    <scope>NUCLEOTIDE SEQUENCE [LARGE SCALE GENOMIC DNA]</scope>
    <source>
        <strain evidence="8">RTK389</strain>
        <tissue evidence="8">Blood</tissue>
    </source>
</reference>
<evidence type="ECO:0000256" key="4">
    <source>
        <dbReference type="ARBA" id="ARBA00022729"/>
    </source>
</evidence>
<dbReference type="AlphaFoldDB" id="A0A2P4TBD1"/>
<organism evidence="8 9">
    <name type="scientific">Bambusicola thoracicus</name>
    <name type="common">Chinese bamboo-partridge</name>
    <name type="synonym">Perdix thoracica</name>
    <dbReference type="NCBI Taxonomy" id="9083"/>
    <lineage>
        <taxon>Eukaryota</taxon>
        <taxon>Metazoa</taxon>
        <taxon>Chordata</taxon>
        <taxon>Craniata</taxon>
        <taxon>Vertebrata</taxon>
        <taxon>Euteleostomi</taxon>
        <taxon>Archelosauria</taxon>
        <taxon>Archosauria</taxon>
        <taxon>Dinosauria</taxon>
        <taxon>Saurischia</taxon>
        <taxon>Theropoda</taxon>
        <taxon>Coelurosauria</taxon>
        <taxon>Aves</taxon>
        <taxon>Neognathae</taxon>
        <taxon>Galloanserae</taxon>
        <taxon>Galliformes</taxon>
        <taxon>Phasianidae</taxon>
        <taxon>Perdicinae</taxon>
        <taxon>Bambusicola</taxon>
    </lineage>
</organism>
<dbReference type="GO" id="GO:0009986">
    <property type="term" value="C:cell surface"/>
    <property type="evidence" value="ECO:0007669"/>
    <property type="project" value="TreeGrafter"/>
</dbReference>
<comment type="subcellular location">
    <subcellularLocation>
        <location evidence="1">Secreted</location>
    </subcellularLocation>
</comment>
<evidence type="ECO:0000259" key="7">
    <source>
        <dbReference type="PROSITE" id="PS50814"/>
    </source>
</evidence>
<evidence type="ECO:0000256" key="2">
    <source>
        <dbReference type="ARBA" id="ARBA00022473"/>
    </source>
</evidence>
<evidence type="ECO:0000256" key="3">
    <source>
        <dbReference type="ARBA" id="ARBA00022525"/>
    </source>
</evidence>
<dbReference type="PROSITE" id="PS50814">
    <property type="entry name" value="WIF"/>
    <property type="match status" value="1"/>
</dbReference>
<dbReference type="InterPro" id="IPR013309">
    <property type="entry name" value="Wnt-inh"/>
</dbReference>